<protein>
    <submittedName>
        <fullName evidence="1">Uncharacterized protein</fullName>
    </submittedName>
</protein>
<evidence type="ECO:0000313" key="1">
    <source>
        <dbReference type="EMBL" id="EDU59948.1"/>
    </source>
</evidence>
<gene>
    <name evidence="1" type="ORF">PROSTU_03143</name>
</gene>
<sequence>MRIFTTRYSIKNSNISDITGNFYFNNVLLIPNLNIDFTTINYLFYLK</sequence>
<dbReference type="EMBL" id="ABJD02000101">
    <property type="protein sequence ID" value="EDU59948.1"/>
    <property type="molecule type" value="Genomic_DNA"/>
</dbReference>
<comment type="caution">
    <text evidence="1">The sequence shown here is derived from an EMBL/GenBank/DDBJ whole genome shotgun (WGS) entry which is preliminary data.</text>
</comment>
<dbReference type="Proteomes" id="UP000004506">
    <property type="component" value="Unassembled WGS sequence"/>
</dbReference>
<reference evidence="1 2" key="3">
    <citation type="submission" date="2008-05" db="EMBL/GenBank/DDBJ databases">
        <authorList>
            <person name="Fulton L."/>
            <person name="Clifton S."/>
            <person name="Fulton B."/>
            <person name="Xu J."/>
            <person name="Minx P."/>
            <person name="Pepin K.H."/>
            <person name="Johnson M."/>
            <person name="Thiruvilangam P."/>
            <person name="Bhonagiri V."/>
            <person name="Nash W.E."/>
            <person name="Mardis E.R."/>
            <person name="Wilson R.K."/>
        </authorList>
    </citation>
    <scope>NUCLEOTIDE SEQUENCE [LARGE SCALE GENOMIC DNA]</scope>
    <source>
        <strain evidence="1 2">ATCC 25827</strain>
    </source>
</reference>
<reference evidence="2" key="2">
    <citation type="submission" date="2008-04" db="EMBL/GenBank/DDBJ databases">
        <title>Draft genome sequence of Providencia stuartii(ATCC 25827).</title>
        <authorList>
            <person name="Sudarsanam P."/>
            <person name="Ley R."/>
            <person name="Guruge J."/>
            <person name="Turnbaugh P.J."/>
            <person name="Mahowald M."/>
            <person name="Liep D."/>
            <person name="Gordon J."/>
        </authorList>
    </citation>
    <scope>NUCLEOTIDE SEQUENCE [LARGE SCALE GENOMIC DNA]</scope>
    <source>
        <strain evidence="2">ATCC 25827</strain>
    </source>
</reference>
<organism evidence="1 2">
    <name type="scientific">Providencia stuartii ATCC 25827</name>
    <dbReference type="NCBI Taxonomy" id="471874"/>
    <lineage>
        <taxon>Bacteria</taxon>
        <taxon>Pseudomonadati</taxon>
        <taxon>Pseudomonadota</taxon>
        <taxon>Gammaproteobacteria</taxon>
        <taxon>Enterobacterales</taxon>
        <taxon>Morganellaceae</taxon>
        <taxon>Providencia</taxon>
    </lineage>
</organism>
<accession>A0AA86YXK1</accession>
<reference evidence="2" key="1">
    <citation type="submission" date="2008-04" db="EMBL/GenBank/DDBJ databases">
        <title>Draft genome sequence of Providencia stuartii (ATCC 25827).</title>
        <authorList>
            <person name="Sudarsanam P."/>
            <person name="Ley R."/>
            <person name="Guruge J."/>
            <person name="Turnbaugh P.J."/>
            <person name="Mahowald M."/>
            <person name="Liep D."/>
            <person name="Gordon J."/>
        </authorList>
    </citation>
    <scope>NUCLEOTIDE SEQUENCE [LARGE SCALE GENOMIC DNA]</scope>
    <source>
        <strain evidence="2">ATCC 25827</strain>
    </source>
</reference>
<dbReference type="AlphaFoldDB" id="A0AA86YXK1"/>
<proteinExistence type="predicted"/>
<evidence type="ECO:0000313" key="2">
    <source>
        <dbReference type="Proteomes" id="UP000004506"/>
    </source>
</evidence>
<name>A0AA86YXK1_PROST</name>